<evidence type="ECO:0000313" key="2">
    <source>
        <dbReference type="EMBL" id="MFC4360646.1"/>
    </source>
</evidence>
<evidence type="ECO:0000313" key="3">
    <source>
        <dbReference type="Proteomes" id="UP001595921"/>
    </source>
</evidence>
<dbReference type="InterPro" id="IPR032710">
    <property type="entry name" value="NTF2-like_dom_sf"/>
</dbReference>
<comment type="caution">
    <text evidence="2">The sequence shown here is derived from an EMBL/GenBank/DDBJ whole genome shotgun (WGS) entry which is preliminary data.</text>
</comment>
<sequence length="134" mass="15019">MATDQTSDLDVVRNVYEAVGQGDLDRVVAAFDDDIEWIEPDGGPFGGTYHGPDAIVENVFSSLGEEWDEFAVDPDRFVVNDDTVIALVTHRGTHAETGEHFEAPIVDVWELRNGKITRFQHYVGDLHYAQSRQK</sequence>
<evidence type="ECO:0000259" key="1">
    <source>
        <dbReference type="Pfam" id="PF12680"/>
    </source>
</evidence>
<reference evidence="2 3" key="1">
    <citation type="journal article" date="2019" name="Int. J. Syst. Evol. Microbiol.">
        <title>The Global Catalogue of Microorganisms (GCM) 10K type strain sequencing project: providing services to taxonomists for standard genome sequencing and annotation.</title>
        <authorList>
            <consortium name="The Broad Institute Genomics Platform"/>
            <consortium name="The Broad Institute Genome Sequencing Center for Infectious Disease"/>
            <person name="Wu L."/>
            <person name="Ma J."/>
        </authorList>
    </citation>
    <scope>NUCLEOTIDE SEQUENCE [LARGE SCALE GENOMIC DNA]</scope>
    <source>
        <strain evidence="2 3">CGMCC 1.12553</strain>
    </source>
</reference>
<organism evidence="2 3">
    <name type="scientific">Halobium salinum</name>
    <dbReference type="NCBI Taxonomy" id="1364940"/>
    <lineage>
        <taxon>Archaea</taxon>
        <taxon>Methanobacteriati</taxon>
        <taxon>Methanobacteriota</taxon>
        <taxon>Stenosarchaea group</taxon>
        <taxon>Halobacteria</taxon>
        <taxon>Halobacteriales</taxon>
        <taxon>Haloferacaceae</taxon>
        <taxon>Halobium</taxon>
    </lineage>
</organism>
<proteinExistence type="predicted"/>
<dbReference type="Pfam" id="PF12680">
    <property type="entry name" value="SnoaL_2"/>
    <property type="match status" value="1"/>
</dbReference>
<feature type="domain" description="SnoaL-like" evidence="1">
    <location>
        <begin position="12"/>
        <end position="118"/>
    </location>
</feature>
<accession>A0ABD5PIP3</accession>
<dbReference type="AlphaFoldDB" id="A0ABD5PIP3"/>
<dbReference type="InterPro" id="IPR037401">
    <property type="entry name" value="SnoaL-like"/>
</dbReference>
<dbReference type="Gene3D" id="3.10.450.50">
    <property type="match status" value="1"/>
</dbReference>
<protein>
    <submittedName>
        <fullName evidence="2">Nuclear transport factor 2 family protein</fullName>
    </submittedName>
</protein>
<dbReference type="Proteomes" id="UP001595921">
    <property type="component" value="Unassembled WGS sequence"/>
</dbReference>
<name>A0ABD5PIP3_9EURY</name>
<dbReference type="SUPFAM" id="SSF54427">
    <property type="entry name" value="NTF2-like"/>
    <property type="match status" value="1"/>
</dbReference>
<dbReference type="PANTHER" id="PTHR41252">
    <property type="entry name" value="BLR2505 PROTEIN"/>
    <property type="match status" value="1"/>
</dbReference>
<dbReference type="EMBL" id="JBHSDS010000017">
    <property type="protein sequence ID" value="MFC4360646.1"/>
    <property type="molecule type" value="Genomic_DNA"/>
</dbReference>
<dbReference type="PANTHER" id="PTHR41252:SF1">
    <property type="entry name" value="BLR2505 PROTEIN"/>
    <property type="match status" value="1"/>
</dbReference>
<gene>
    <name evidence="2" type="ORF">ACFO0N_22125</name>
</gene>
<keyword evidence="3" id="KW-1185">Reference proteome</keyword>
<dbReference type="RefSeq" id="WP_267621040.1">
    <property type="nucleotide sequence ID" value="NZ_JAODIW010000005.1"/>
</dbReference>